<organism evidence="4 5">
    <name type="scientific">Zhihengliuella salsuginis</name>
    <dbReference type="NCBI Taxonomy" id="578222"/>
    <lineage>
        <taxon>Bacteria</taxon>
        <taxon>Bacillati</taxon>
        <taxon>Actinomycetota</taxon>
        <taxon>Actinomycetes</taxon>
        <taxon>Micrococcales</taxon>
        <taxon>Micrococcaceae</taxon>
        <taxon>Zhihengliuella</taxon>
    </lineage>
</organism>
<dbReference type="SUPFAM" id="SSF143011">
    <property type="entry name" value="RelE-like"/>
    <property type="match status" value="1"/>
</dbReference>
<dbReference type="InterPro" id="IPR001531">
    <property type="entry name" value="Zn_PLipaseC"/>
</dbReference>
<dbReference type="Pfam" id="PF05016">
    <property type="entry name" value="ParE_toxin"/>
    <property type="match status" value="1"/>
</dbReference>
<keyword evidence="2" id="KW-1277">Toxin-antitoxin system</keyword>
<keyword evidence="5" id="KW-1185">Reference proteome</keyword>
<dbReference type="Proteomes" id="UP000642819">
    <property type="component" value="Unassembled WGS sequence"/>
</dbReference>
<comment type="caution">
    <text evidence="4">The sequence shown here is derived from an EMBL/GenBank/DDBJ whole genome shotgun (WGS) entry which is preliminary data.</text>
</comment>
<dbReference type="NCBIfam" id="TIGR02385">
    <property type="entry name" value="RelE_StbE"/>
    <property type="match status" value="1"/>
</dbReference>
<dbReference type="PANTHER" id="PTHR35601">
    <property type="entry name" value="TOXIN RELE"/>
    <property type="match status" value="1"/>
</dbReference>
<dbReference type="EMBL" id="BMXK01000021">
    <property type="protein sequence ID" value="GHD13805.1"/>
    <property type="molecule type" value="Genomic_DNA"/>
</dbReference>
<gene>
    <name evidence="4" type="ORF">GCM10008096_30400</name>
</gene>
<proteinExistence type="inferred from homology"/>
<dbReference type="RefSeq" id="WP_189351559.1">
    <property type="nucleotide sequence ID" value="NZ_BMXK01000021.1"/>
</dbReference>
<evidence type="ECO:0000259" key="3">
    <source>
        <dbReference type="PROSITE" id="PS51346"/>
    </source>
</evidence>
<sequence length="86" mass="9886">MAWKIEVDGDARKALKKMDPATARRILRYLRDLGELEDPTDRGKPLSANLAGMWRYRVGDYRIICEIRRGELVVLALEIAHRSAAY</sequence>
<reference evidence="5" key="1">
    <citation type="journal article" date="2019" name="Int. J. Syst. Evol. Microbiol.">
        <title>The Global Catalogue of Microorganisms (GCM) 10K type strain sequencing project: providing services to taxonomists for standard genome sequencing and annotation.</title>
        <authorList>
            <consortium name="The Broad Institute Genomics Platform"/>
            <consortium name="The Broad Institute Genome Sequencing Center for Infectious Disease"/>
            <person name="Wu L."/>
            <person name="Ma J."/>
        </authorList>
    </citation>
    <scope>NUCLEOTIDE SEQUENCE [LARGE SCALE GENOMIC DNA]</scope>
    <source>
        <strain evidence="5">KCTC 19466</strain>
    </source>
</reference>
<feature type="domain" description="Zn-dependent PLC" evidence="3">
    <location>
        <begin position="1"/>
        <end position="40"/>
    </location>
</feature>
<dbReference type="Gene3D" id="3.30.2310.20">
    <property type="entry name" value="RelE-like"/>
    <property type="match status" value="1"/>
</dbReference>
<protein>
    <submittedName>
        <fullName evidence="4">RelE/StbE family addiction module toxin</fullName>
    </submittedName>
</protein>
<dbReference type="InterPro" id="IPR007712">
    <property type="entry name" value="RelE/ParE_toxin"/>
</dbReference>
<name>A0ABQ3GMN2_9MICC</name>
<evidence type="ECO:0000256" key="2">
    <source>
        <dbReference type="ARBA" id="ARBA00022649"/>
    </source>
</evidence>
<evidence type="ECO:0000313" key="5">
    <source>
        <dbReference type="Proteomes" id="UP000642819"/>
    </source>
</evidence>
<dbReference type="PROSITE" id="PS51346">
    <property type="entry name" value="PROKAR_ZN_DEPEND_PLPC_2"/>
    <property type="match status" value="1"/>
</dbReference>
<accession>A0ABQ3GMN2</accession>
<evidence type="ECO:0000256" key="1">
    <source>
        <dbReference type="ARBA" id="ARBA00006226"/>
    </source>
</evidence>
<comment type="similarity">
    <text evidence="1">Belongs to the RelE toxin family.</text>
</comment>
<dbReference type="InterPro" id="IPR035093">
    <property type="entry name" value="RelE/ParE_toxin_dom_sf"/>
</dbReference>
<dbReference type="PANTHER" id="PTHR35601:SF1">
    <property type="entry name" value="TOXIN RELE"/>
    <property type="match status" value="1"/>
</dbReference>
<evidence type="ECO:0000313" key="4">
    <source>
        <dbReference type="EMBL" id="GHD13805.1"/>
    </source>
</evidence>